<evidence type="ECO:0000313" key="3">
    <source>
        <dbReference type="Proteomes" id="UP000178481"/>
    </source>
</evidence>
<feature type="transmembrane region" description="Helical" evidence="1">
    <location>
        <begin position="99"/>
        <end position="116"/>
    </location>
</feature>
<feature type="transmembrane region" description="Helical" evidence="1">
    <location>
        <begin position="255"/>
        <end position="288"/>
    </location>
</feature>
<feature type="transmembrane region" description="Helical" evidence="1">
    <location>
        <begin position="56"/>
        <end position="78"/>
    </location>
</feature>
<feature type="transmembrane region" description="Helical" evidence="1">
    <location>
        <begin position="211"/>
        <end position="234"/>
    </location>
</feature>
<comment type="caution">
    <text evidence="2">The sequence shown here is derived from an EMBL/GenBank/DDBJ whole genome shotgun (WGS) entry which is preliminary data.</text>
</comment>
<dbReference type="Proteomes" id="UP000178481">
    <property type="component" value="Unassembled WGS sequence"/>
</dbReference>
<evidence type="ECO:0000256" key="1">
    <source>
        <dbReference type="SAM" id="Phobius"/>
    </source>
</evidence>
<evidence type="ECO:0008006" key="4">
    <source>
        <dbReference type="Google" id="ProtNLM"/>
    </source>
</evidence>
<organism evidence="2 3">
    <name type="scientific">Candidatus Vogelbacteria bacterium RIFOXYD1_FULL_42_15</name>
    <dbReference type="NCBI Taxonomy" id="1802437"/>
    <lineage>
        <taxon>Bacteria</taxon>
        <taxon>Candidatus Vogeliibacteriota</taxon>
    </lineage>
</organism>
<keyword evidence="1" id="KW-0812">Transmembrane</keyword>
<name>A0A1G2QKJ4_9BACT</name>
<evidence type="ECO:0000313" key="2">
    <source>
        <dbReference type="EMBL" id="OHA60471.1"/>
    </source>
</evidence>
<feature type="transmembrane region" description="Helical" evidence="1">
    <location>
        <begin position="122"/>
        <end position="141"/>
    </location>
</feature>
<gene>
    <name evidence="2" type="ORF">A2607_00180</name>
</gene>
<dbReference type="AlphaFoldDB" id="A0A1G2QKJ4"/>
<protein>
    <recommendedName>
        <fullName evidence="4">Glycerophosphoryl diester phosphodiesterase membrane domain-containing protein</fullName>
    </recommendedName>
</protein>
<proteinExistence type="predicted"/>
<keyword evidence="1" id="KW-0472">Membrane</keyword>
<reference evidence="2 3" key="1">
    <citation type="journal article" date="2016" name="Nat. Commun.">
        <title>Thousands of microbial genomes shed light on interconnected biogeochemical processes in an aquifer system.</title>
        <authorList>
            <person name="Anantharaman K."/>
            <person name="Brown C.T."/>
            <person name="Hug L.A."/>
            <person name="Sharon I."/>
            <person name="Castelle C.J."/>
            <person name="Probst A.J."/>
            <person name="Thomas B.C."/>
            <person name="Singh A."/>
            <person name="Wilkins M.J."/>
            <person name="Karaoz U."/>
            <person name="Brodie E.L."/>
            <person name="Williams K.H."/>
            <person name="Hubbard S.S."/>
            <person name="Banfield J.F."/>
        </authorList>
    </citation>
    <scope>NUCLEOTIDE SEQUENCE [LARGE SCALE GENOMIC DNA]</scope>
</reference>
<feature type="transmembrane region" description="Helical" evidence="1">
    <location>
        <begin position="162"/>
        <end position="191"/>
    </location>
</feature>
<feature type="transmembrane region" description="Helical" evidence="1">
    <location>
        <begin position="29"/>
        <end position="50"/>
    </location>
</feature>
<keyword evidence="1" id="KW-1133">Transmembrane helix</keyword>
<dbReference type="EMBL" id="MHTI01000005">
    <property type="protein sequence ID" value="OHA60471.1"/>
    <property type="molecule type" value="Genomic_DNA"/>
</dbReference>
<sequence length="317" mass="36246">MINEKSKRVKMLPISRSFKNTFTYYQRRFKLIAGIVALPLSFYFVATVLSSFEPTLFWGAPFNLLGFVSAILSVLAIYQAMIDGSEHEIMSCYRHSWQKIGSFVWLALISSLIVFGGLLLGIIPGVILSIWFIFSAIILFAEEGRGSRGLNALVRSRNYVRGYWWPILGRIMVFSIPMAFLSFIVMGILGWLLGANPTDFSRNVGNEWANLFRLVLIYLFLLPMQIAYFYSLFLQLKKIKAEDETVNRISKKTKNWFVGLGIFGLVMPFILLLMVSMLALGGILGFLLSDDIINTLPLRVWLYNNGWWQYDSSYLLN</sequence>
<accession>A0A1G2QKJ4</accession>